<dbReference type="Pfam" id="PF13193">
    <property type="entry name" value="AMP-binding_C"/>
    <property type="match status" value="1"/>
</dbReference>
<dbReference type="AlphaFoldDB" id="A0A8S1AEG7"/>
<evidence type="ECO:0000256" key="4">
    <source>
        <dbReference type="ARBA" id="ARBA00023140"/>
    </source>
</evidence>
<comment type="caution">
    <text evidence="7">The sequence shown here is derived from an EMBL/GenBank/DDBJ whole genome shotgun (WGS) entry which is preliminary data.</text>
</comment>
<dbReference type="Pfam" id="PF00501">
    <property type="entry name" value="AMP-binding"/>
    <property type="match status" value="1"/>
</dbReference>
<evidence type="ECO:0000256" key="1">
    <source>
        <dbReference type="ARBA" id="ARBA00004275"/>
    </source>
</evidence>
<evidence type="ECO:0000259" key="6">
    <source>
        <dbReference type="Pfam" id="PF13193"/>
    </source>
</evidence>
<dbReference type="Gene3D" id="3.30.300.30">
    <property type="match status" value="1"/>
</dbReference>
<evidence type="ECO:0000313" key="7">
    <source>
        <dbReference type="EMBL" id="CAB3245848.1"/>
    </source>
</evidence>
<evidence type="ECO:0000256" key="3">
    <source>
        <dbReference type="ARBA" id="ARBA00022598"/>
    </source>
</evidence>
<dbReference type="PANTHER" id="PTHR24096:SF149">
    <property type="entry name" value="AMP-BINDING DOMAIN-CONTAINING PROTEIN-RELATED"/>
    <property type="match status" value="1"/>
</dbReference>
<dbReference type="SUPFAM" id="SSF56801">
    <property type="entry name" value="Acetyl-CoA synthetase-like"/>
    <property type="match status" value="1"/>
</dbReference>
<dbReference type="InterPro" id="IPR000873">
    <property type="entry name" value="AMP-dep_synth/lig_dom"/>
</dbReference>
<name>A0A8S1AEG7_ARCPL</name>
<organism evidence="7 8">
    <name type="scientific">Arctia plantaginis</name>
    <name type="common">Wood tiger moth</name>
    <name type="synonym">Phalaena plantaginis</name>
    <dbReference type="NCBI Taxonomy" id="874455"/>
    <lineage>
        <taxon>Eukaryota</taxon>
        <taxon>Metazoa</taxon>
        <taxon>Ecdysozoa</taxon>
        <taxon>Arthropoda</taxon>
        <taxon>Hexapoda</taxon>
        <taxon>Insecta</taxon>
        <taxon>Pterygota</taxon>
        <taxon>Neoptera</taxon>
        <taxon>Endopterygota</taxon>
        <taxon>Lepidoptera</taxon>
        <taxon>Glossata</taxon>
        <taxon>Ditrysia</taxon>
        <taxon>Noctuoidea</taxon>
        <taxon>Erebidae</taxon>
        <taxon>Arctiinae</taxon>
        <taxon>Arctia</taxon>
    </lineage>
</organism>
<dbReference type="GO" id="GO:0005777">
    <property type="term" value="C:peroxisome"/>
    <property type="evidence" value="ECO:0007669"/>
    <property type="project" value="UniProtKB-SubCell"/>
</dbReference>
<dbReference type="FunFam" id="3.30.300.30:FF:000007">
    <property type="entry name" value="4-coumarate--CoA ligase 2"/>
    <property type="match status" value="1"/>
</dbReference>
<protein>
    <recommendedName>
        <fullName evidence="9">Luciferin 4-monooxygenase</fullName>
    </recommendedName>
</protein>
<dbReference type="Proteomes" id="UP000494256">
    <property type="component" value="Unassembled WGS sequence"/>
</dbReference>
<gene>
    <name evidence="7" type="ORF">APLA_LOCUS11267</name>
</gene>
<dbReference type="Gene3D" id="3.40.50.12780">
    <property type="entry name" value="N-terminal domain of ligase-like"/>
    <property type="match status" value="1"/>
</dbReference>
<dbReference type="EMBL" id="CADEBD010000327">
    <property type="protein sequence ID" value="CAB3245848.1"/>
    <property type="molecule type" value="Genomic_DNA"/>
</dbReference>
<dbReference type="PANTHER" id="PTHR24096">
    <property type="entry name" value="LONG-CHAIN-FATTY-ACID--COA LIGASE"/>
    <property type="match status" value="1"/>
</dbReference>
<dbReference type="InterPro" id="IPR042099">
    <property type="entry name" value="ANL_N_sf"/>
</dbReference>
<evidence type="ECO:0000313" key="8">
    <source>
        <dbReference type="Proteomes" id="UP000494256"/>
    </source>
</evidence>
<accession>A0A8S1AEG7</accession>
<evidence type="ECO:0000256" key="2">
    <source>
        <dbReference type="ARBA" id="ARBA00006432"/>
    </source>
</evidence>
<proteinExistence type="inferred from homology"/>
<feature type="domain" description="AMP-dependent synthetase/ligase" evidence="5">
    <location>
        <begin position="17"/>
        <end position="395"/>
    </location>
</feature>
<dbReference type="InterPro" id="IPR025110">
    <property type="entry name" value="AMP-bd_C"/>
</dbReference>
<reference evidence="7 8" key="1">
    <citation type="submission" date="2020-04" db="EMBL/GenBank/DDBJ databases">
        <authorList>
            <person name="Wallbank WR R."/>
            <person name="Pardo Diaz C."/>
            <person name="Kozak K."/>
            <person name="Martin S."/>
            <person name="Jiggins C."/>
            <person name="Moest M."/>
            <person name="Warren A I."/>
            <person name="Byers J.R.P. K."/>
            <person name="Montejo-Kovacevich G."/>
            <person name="Yen C E."/>
        </authorList>
    </citation>
    <scope>NUCLEOTIDE SEQUENCE [LARGE SCALE GENOMIC DNA]</scope>
</reference>
<feature type="domain" description="AMP-binding enzyme C-terminal" evidence="6">
    <location>
        <begin position="446"/>
        <end position="518"/>
    </location>
</feature>
<dbReference type="GO" id="GO:0016405">
    <property type="term" value="F:CoA-ligase activity"/>
    <property type="evidence" value="ECO:0007669"/>
    <property type="project" value="TreeGrafter"/>
</dbReference>
<evidence type="ECO:0000259" key="5">
    <source>
        <dbReference type="Pfam" id="PF00501"/>
    </source>
</evidence>
<sequence>MKPFNVSNNNYHLGHLFRDTMKSRPDAICQIDAATGETETYSSVLRRSERLARCLLRFGARPGDVIAVNGWNHLDIHIPYYAALMIGMPVTGVDFDGLTPTITTKYAEIKAHFRVCSPRVAFCQKEYIEDYLQAIKELELDTKLICFDEGDYSFSTFMKEYDVIDEEEFEPLQFNQDKIYVGMIATGGTSGILKLAAFKHRTFIAKIFELQKCSLYRIGTANKFTENRPWLLLSQMGWISSFLRAMALPVMYYSKLMTSVVPTTEHVIDIINKYKPVTTHLRVGLATSIINSKKKCDWTCFNSIVMSGDRVPKTIFLELLKRMSPCAILCEGYGQTENLGPMLLLNPLGPIGNCGNRPYGWQSVKLMDPHTGKEVMEPNVLGEMWMKDICMTEYYNNPEITAKTFTADGWYRTGDLLYRDEEGNYFFVERLKKIIKYRNYYVFPREVENVIQEHPGVRDVCVTYIPHEEDGEHPVAAVVRKNGVKVTAQEIKDIVADNLSDHQKLRGGVVFLTEIPFTLADKVARRKLQQIVMESHRE</sequence>
<keyword evidence="3" id="KW-0436">Ligase</keyword>
<comment type="subcellular location">
    <subcellularLocation>
        <location evidence="1">Peroxisome</location>
    </subcellularLocation>
</comment>
<dbReference type="InterPro" id="IPR045851">
    <property type="entry name" value="AMP-bd_C_sf"/>
</dbReference>
<comment type="similarity">
    <text evidence="2">Belongs to the ATP-dependent AMP-binding enzyme family.</text>
</comment>
<keyword evidence="4" id="KW-0576">Peroxisome</keyword>
<evidence type="ECO:0008006" key="9">
    <source>
        <dbReference type="Google" id="ProtNLM"/>
    </source>
</evidence>